<dbReference type="EMBL" id="BIFQ01000001">
    <property type="protein sequence ID" value="GCE02672.1"/>
    <property type="molecule type" value="Genomic_DNA"/>
</dbReference>
<evidence type="ECO:0000313" key="3">
    <source>
        <dbReference type="EMBL" id="GCE07775.1"/>
    </source>
</evidence>
<evidence type="ECO:0000313" key="4">
    <source>
        <dbReference type="EMBL" id="GCE07776.1"/>
    </source>
</evidence>
<feature type="compositionally biased region" description="Basic and acidic residues" evidence="1">
    <location>
        <begin position="13"/>
        <end position="24"/>
    </location>
</feature>
<evidence type="ECO:0000313" key="2">
    <source>
        <dbReference type="EMBL" id="GCE02672.1"/>
    </source>
</evidence>
<organism evidence="4 6">
    <name type="scientific">Dictyobacter aurantiacus</name>
    <dbReference type="NCBI Taxonomy" id="1936993"/>
    <lineage>
        <taxon>Bacteria</taxon>
        <taxon>Bacillati</taxon>
        <taxon>Chloroflexota</taxon>
        <taxon>Ktedonobacteria</taxon>
        <taxon>Ktedonobacterales</taxon>
        <taxon>Dictyobacteraceae</taxon>
        <taxon>Dictyobacter</taxon>
    </lineage>
</organism>
<name>A0A401ZLX0_9CHLR</name>
<keyword evidence="6" id="KW-1185">Reference proteome</keyword>
<evidence type="ECO:0000256" key="1">
    <source>
        <dbReference type="SAM" id="MobiDB-lite"/>
    </source>
</evidence>
<evidence type="ECO:0000313" key="6">
    <source>
        <dbReference type="Proteomes" id="UP000287224"/>
    </source>
</evidence>
<evidence type="ECO:0000313" key="5">
    <source>
        <dbReference type="EMBL" id="GCE10141.1"/>
    </source>
</evidence>
<dbReference type="AlphaFoldDB" id="A0A401ZLX0"/>
<dbReference type="Proteomes" id="UP000287224">
    <property type="component" value="Unassembled WGS sequence"/>
</dbReference>
<dbReference type="EMBL" id="BIFQ01000001">
    <property type="protein sequence ID" value="GCE07775.1"/>
    <property type="molecule type" value="Genomic_DNA"/>
</dbReference>
<proteinExistence type="predicted"/>
<reference evidence="6" key="1">
    <citation type="submission" date="2018-12" db="EMBL/GenBank/DDBJ databases">
        <title>Tengunoibacter tsumagoiensis gen. nov., sp. nov., Dictyobacter kobayashii sp. nov., D. alpinus sp. nov., and D. joshuensis sp. nov. and description of Dictyobacteraceae fam. nov. within the order Ktedonobacterales isolated from Tengu-no-mugimeshi.</title>
        <authorList>
            <person name="Wang C.M."/>
            <person name="Zheng Y."/>
            <person name="Sakai Y."/>
            <person name="Toyoda A."/>
            <person name="Minakuchi Y."/>
            <person name="Abe K."/>
            <person name="Yokota A."/>
            <person name="Yabe S."/>
        </authorList>
    </citation>
    <scope>NUCLEOTIDE SEQUENCE [LARGE SCALE GENOMIC DNA]</scope>
    <source>
        <strain evidence="6">S-27</strain>
    </source>
</reference>
<dbReference type="EMBL" id="BIFQ01000002">
    <property type="protein sequence ID" value="GCE10141.1"/>
    <property type="molecule type" value="Genomic_DNA"/>
</dbReference>
<reference evidence="4" key="2">
    <citation type="journal article" date="2019" name="Int. J. Syst. Evol. Microbiol.">
        <title>Tengunoibacter tsumagoiensis gen. nov., sp. nov., Dictyobacter kobayashii sp. nov., Dictyobacter alpinus sp. nov., and description of Dictyobacteraceae fam. nov. within the order Ktedonobacterales isolated from Tengu-no-mugimeshi, a soil-like granular mass of micro-organisms, and emended descriptions of the genera Ktedonobacter and Dictyobacter.</title>
        <authorList>
            <person name="Wang C."/>
            <person name="Zheng Y."/>
            <person name="Sakai Y."/>
            <person name="Toyoda A."/>
            <person name="Minakuchi Y."/>
            <person name="Abe K."/>
            <person name="Yokota A."/>
            <person name="Yabe S."/>
        </authorList>
    </citation>
    <scope>NUCLEOTIDE SEQUENCE</scope>
    <source>
        <strain evidence="4">S-27</strain>
    </source>
</reference>
<protein>
    <submittedName>
        <fullName evidence="4">Uncharacterized protein</fullName>
    </submittedName>
</protein>
<gene>
    <name evidence="2" type="ORF">KDAU_00010</name>
    <name evidence="3" type="ORF">KDAU_51040</name>
    <name evidence="4" type="ORF">KDAU_51050</name>
    <name evidence="5" type="ORF">KDAU_74700</name>
</gene>
<sequence length="62" mass="6953">MQREGWRVGGEICGDREESTPLEHTPKCKAWSGWSTNLFGWNQCVWLLAVTRKKGPVGGSHP</sequence>
<comment type="caution">
    <text evidence="4">The sequence shown here is derived from an EMBL/GenBank/DDBJ whole genome shotgun (WGS) entry which is preliminary data.</text>
</comment>
<accession>A0A401ZLX0</accession>
<feature type="region of interest" description="Disordered" evidence="1">
    <location>
        <begin position="1"/>
        <end position="24"/>
    </location>
</feature>
<dbReference type="EMBL" id="BIFQ01000002">
    <property type="protein sequence ID" value="GCE07776.1"/>
    <property type="molecule type" value="Genomic_DNA"/>
</dbReference>